<dbReference type="EMBL" id="ASPP01029995">
    <property type="protein sequence ID" value="ETO04155.1"/>
    <property type="molecule type" value="Genomic_DNA"/>
</dbReference>
<sequence length="215" mass="24906">NNNNNNNNTSAYYPYNDQMLSQHGRDFQGGRSQTGVPQQYEYPYMNAPRSGYVADVAPKQGEQKMEQEKERQRIVIHLDSEYDFLEEEEEEEEVYDRNGQNYSLQDRHEATKAGTSERGERMNEGDSRSANVSHSQHKKSNDNTEVVLKSFIQSKQLQPQPKQLQPKQLQSKQLQSKQLQPKQLQPQSQQLKPQSKSQQQSQAQPKQQMKPLPAQ</sequence>
<evidence type="ECO:0000313" key="2">
    <source>
        <dbReference type="EMBL" id="ETO04155.1"/>
    </source>
</evidence>
<feature type="region of interest" description="Disordered" evidence="1">
    <location>
        <begin position="85"/>
        <end position="215"/>
    </location>
</feature>
<gene>
    <name evidence="2" type="ORF">RFI_33243</name>
</gene>
<organism evidence="2 3">
    <name type="scientific">Reticulomyxa filosa</name>
    <dbReference type="NCBI Taxonomy" id="46433"/>
    <lineage>
        <taxon>Eukaryota</taxon>
        <taxon>Sar</taxon>
        <taxon>Rhizaria</taxon>
        <taxon>Retaria</taxon>
        <taxon>Foraminifera</taxon>
        <taxon>Monothalamids</taxon>
        <taxon>Reticulomyxidae</taxon>
        <taxon>Reticulomyxa</taxon>
    </lineage>
</organism>
<comment type="caution">
    <text evidence="2">The sequence shown here is derived from an EMBL/GenBank/DDBJ whole genome shotgun (WGS) entry which is preliminary data.</text>
</comment>
<dbReference type="Proteomes" id="UP000023152">
    <property type="component" value="Unassembled WGS sequence"/>
</dbReference>
<feature type="non-terminal residue" evidence="2">
    <location>
        <position position="215"/>
    </location>
</feature>
<reference evidence="2 3" key="1">
    <citation type="journal article" date="2013" name="Curr. Biol.">
        <title>The Genome of the Foraminiferan Reticulomyxa filosa.</title>
        <authorList>
            <person name="Glockner G."/>
            <person name="Hulsmann N."/>
            <person name="Schleicher M."/>
            <person name="Noegel A.A."/>
            <person name="Eichinger L."/>
            <person name="Gallinger C."/>
            <person name="Pawlowski J."/>
            <person name="Sierra R."/>
            <person name="Euteneuer U."/>
            <person name="Pillet L."/>
            <person name="Moustafa A."/>
            <person name="Platzer M."/>
            <person name="Groth M."/>
            <person name="Szafranski K."/>
            <person name="Schliwa M."/>
        </authorList>
    </citation>
    <scope>NUCLEOTIDE SEQUENCE [LARGE SCALE GENOMIC DNA]</scope>
</reference>
<feature type="compositionally biased region" description="Basic and acidic residues" evidence="1">
    <location>
        <begin position="105"/>
        <end position="127"/>
    </location>
</feature>
<accession>X6LTU7</accession>
<keyword evidence="3" id="KW-1185">Reference proteome</keyword>
<evidence type="ECO:0000313" key="3">
    <source>
        <dbReference type="Proteomes" id="UP000023152"/>
    </source>
</evidence>
<proteinExistence type="predicted"/>
<feature type="compositionally biased region" description="Acidic residues" evidence="1">
    <location>
        <begin position="85"/>
        <end position="94"/>
    </location>
</feature>
<name>X6LTU7_RETFI</name>
<feature type="compositionally biased region" description="Low complexity" evidence="1">
    <location>
        <begin position="153"/>
        <end position="208"/>
    </location>
</feature>
<protein>
    <submittedName>
        <fullName evidence="2">SNF2-related domain-containing protein</fullName>
    </submittedName>
</protein>
<feature type="non-terminal residue" evidence="2">
    <location>
        <position position="1"/>
    </location>
</feature>
<dbReference type="AlphaFoldDB" id="X6LTU7"/>
<evidence type="ECO:0000256" key="1">
    <source>
        <dbReference type="SAM" id="MobiDB-lite"/>
    </source>
</evidence>